<dbReference type="EMBL" id="JAJTJA010000008">
    <property type="protein sequence ID" value="KAH8695625.1"/>
    <property type="molecule type" value="Genomic_DNA"/>
</dbReference>
<dbReference type="InterPro" id="IPR002347">
    <property type="entry name" value="SDR_fam"/>
</dbReference>
<keyword evidence="3" id="KW-0560">Oxidoreductase</keyword>
<dbReference type="Pfam" id="PF00106">
    <property type="entry name" value="adh_short"/>
    <property type="match status" value="1"/>
</dbReference>
<evidence type="ECO:0000313" key="5">
    <source>
        <dbReference type="Proteomes" id="UP001201262"/>
    </source>
</evidence>
<gene>
    <name evidence="4" type="ORF">BGW36DRAFT_429494</name>
</gene>
<dbReference type="SUPFAM" id="SSF51735">
    <property type="entry name" value="NAD(P)-binding Rossmann-fold domains"/>
    <property type="match status" value="1"/>
</dbReference>
<dbReference type="InterPro" id="IPR020904">
    <property type="entry name" value="Sc_DH/Rdtase_CS"/>
</dbReference>
<dbReference type="Proteomes" id="UP001201262">
    <property type="component" value="Unassembled WGS sequence"/>
</dbReference>
<evidence type="ECO:0000313" key="4">
    <source>
        <dbReference type="EMBL" id="KAH8695625.1"/>
    </source>
</evidence>
<accession>A0AAD4KN22</accession>
<comment type="caution">
    <text evidence="4">The sequence shown here is derived from an EMBL/GenBank/DDBJ whole genome shotgun (WGS) entry which is preliminary data.</text>
</comment>
<keyword evidence="5" id="KW-1185">Reference proteome</keyword>
<dbReference type="GO" id="GO:0016616">
    <property type="term" value="F:oxidoreductase activity, acting on the CH-OH group of donors, NAD or NADP as acceptor"/>
    <property type="evidence" value="ECO:0007669"/>
    <property type="project" value="TreeGrafter"/>
</dbReference>
<dbReference type="PANTHER" id="PTHR44229:SF4">
    <property type="entry name" value="15-HYDROXYPROSTAGLANDIN DEHYDROGENASE [NAD(+)]"/>
    <property type="match status" value="1"/>
</dbReference>
<name>A0AAD4KN22_9EURO</name>
<keyword evidence="2" id="KW-0521">NADP</keyword>
<evidence type="ECO:0000256" key="3">
    <source>
        <dbReference type="ARBA" id="ARBA00023002"/>
    </source>
</evidence>
<sequence>MPTAFITGGASGLGKATAEMLAKKGFKVFIADQNKINAANVTAQLNTQGHVASFAETDVSDWSSQAKAFTQAVRTFKRIDYVYAIAGINEKRWLTNDISGEFQPPDLTVLDVDAKGLFYTVALAVQQFRRQELNSDGFRGKISVVGSVCGLYSCPTIPVYTAAKHAITGFVRSYGTYLPEEYITMNAVCPSVVRTNMSTSAFYDSLESQGVMTPMHGVLETFEKWLGVDKTSGICYEVGPNYDKLGALETAQPPFPDDESALVFEKLYHRGRPLQGPL</sequence>
<dbReference type="PANTHER" id="PTHR44229">
    <property type="entry name" value="15-HYDROXYPROSTAGLANDIN DEHYDROGENASE [NAD(+)]"/>
    <property type="match status" value="1"/>
</dbReference>
<dbReference type="GeneID" id="70250990"/>
<organism evidence="4 5">
    <name type="scientific">Talaromyces proteolyticus</name>
    <dbReference type="NCBI Taxonomy" id="1131652"/>
    <lineage>
        <taxon>Eukaryota</taxon>
        <taxon>Fungi</taxon>
        <taxon>Dikarya</taxon>
        <taxon>Ascomycota</taxon>
        <taxon>Pezizomycotina</taxon>
        <taxon>Eurotiomycetes</taxon>
        <taxon>Eurotiomycetidae</taxon>
        <taxon>Eurotiales</taxon>
        <taxon>Trichocomaceae</taxon>
        <taxon>Talaromyces</taxon>
        <taxon>Talaromyces sect. Bacilispori</taxon>
    </lineage>
</organism>
<dbReference type="InterPro" id="IPR036291">
    <property type="entry name" value="NAD(P)-bd_dom_sf"/>
</dbReference>
<dbReference type="AlphaFoldDB" id="A0AAD4KN22"/>
<evidence type="ECO:0000256" key="2">
    <source>
        <dbReference type="ARBA" id="ARBA00022857"/>
    </source>
</evidence>
<evidence type="ECO:0000256" key="1">
    <source>
        <dbReference type="ARBA" id="ARBA00006484"/>
    </source>
</evidence>
<dbReference type="RefSeq" id="XP_046070767.1">
    <property type="nucleotide sequence ID" value="XM_046220703.1"/>
</dbReference>
<proteinExistence type="inferred from homology"/>
<protein>
    <submittedName>
        <fullName evidence="4">Glucose 1-dehydrogenase</fullName>
    </submittedName>
</protein>
<comment type="similarity">
    <text evidence="1">Belongs to the short-chain dehydrogenases/reductases (SDR) family.</text>
</comment>
<dbReference type="PRINTS" id="PR00081">
    <property type="entry name" value="GDHRDH"/>
</dbReference>
<dbReference type="PROSITE" id="PS00061">
    <property type="entry name" value="ADH_SHORT"/>
    <property type="match status" value="1"/>
</dbReference>
<dbReference type="Gene3D" id="3.40.50.720">
    <property type="entry name" value="NAD(P)-binding Rossmann-like Domain"/>
    <property type="match status" value="1"/>
</dbReference>
<reference evidence="4" key="1">
    <citation type="submission" date="2021-12" db="EMBL/GenBank/DDBJ databases">
        <title>Convergent genome expansion in fungi linked to evolution of root-endophyte symbiosis.</title>
        <authorList>
            <consortium name="DOE Joint Genome Institute"/>
            <person name="Ke Y.-H."/>
            <person name="Bonito G."/>
            <person name="Liao H.-L."/>
            <person name="Looney B."/>
            <person name="Rojas-Flechas A."/>
            <person name="Nash J."/>
            <person name="Hameed K."/>
            <person name="Schadt C."/>
            <person name="Martin F."/>
            <person name="Crous P.W."/>
            <person name="Miettinen O."/>
            <person name="Magnuson J.K."/>
            <person name="Labbe J."/>
            <person name="Jacobson D."/>
            <person name="Doktycz M.J."/>
            <person name="Veneault-Fourrey C."/>
            <person name="Kuo A."/>
            <person name="Mondo S."/>
            <person name="Calhoun S."/>
            <person name="Riley R."/>
            <person name="Ohm R."/>
            <person name="LaButti K."/>
            <person name="Andreopoulos B."/>
            <person name="Pangilinan J."/>
            <person name="Nolan M."/>
            <person name="Tritt A."/>
            <person name="Clum A."/>
            <person name="Lipzen A."/>
            <person name="Daum C."/>
            <person name="Barry K."/>
            <person name="Grigoriev I.V."/>
            <person name="Vilgalys R."/>
        </authorList>
    </citation>
    <scope>NUCLEOTIDE SEQUENCE</scope>
    <source>
        <strain evidence="4">PMI_201</strain>
    </source>
</reference>
<dbReference type="GO" id="GO:0005737">
    <property type="term" value="C:cytoplasm"/>
    <property type="evidence" value="ECO:0007669"/>
    <property type="project" value="TreeGrafter"/>
</dbReference>